<accession>A0ABU7M9A9</accession>
<keyword evidence="3" id="KW-1185">Reference proteome</keyword>
<protein>
    <submittedName>
        <fullName evidence="2">Uncharacterized protein</fullName>
    </submittedName>
</protein>
<evidence type="ECO:0000256" key="1">
    <source>
        <dbReference type="SAM" id="MobiDB-lite"/>
    </source>
</evidence>
<gene>
    <name evidence="2" type="ORF">VZC37_04495</name>
</gene>
<evidence type="ECO:0000313" key="3">
    <source>
        <dbReference type="Proteomes" id="UP001347146"/>
    </source>
</evidence>
<dbReference type="Proteomes" id="UP001347146">
    <property type="component" value="Unassembled WGS sequence"/>
</dbReference>
<reference evidence="2 3" key="1">
    <citation type="submission" date="2024-01" db="EMBL/GenBank/DDBJ databases">
        <title>Draft genome sequence of Gordonia sp. LSe1-13.</title>
        <authorList>
            <person name="Suphannarot A."/>
            <person name="Mingma R."/>
        </authorList>
    </citation>
    <scope>NUCLEOTIDE SEQUENCE [LARGE SCALE GENOMIC DNA]</scope>
    <source>
        <strain evidence="2 3">LSe1-13</strain>
    </source>
</reference>
<proteinExistence type="predicted"/>
<feature type="compositionally biased region" description="Low complexity" evidence="1">
    <location>
        <begin position="13"/>
        <end position="25"/>
    </location>
</feature>
<evidence type="ECO:0000313" key="2">
    <source>
        <dbReference type="EMBL" id="MEE3849577.1"/>
    </source>
</evidence>
<dbReference type="EMBL" id="JAZDUF010000001">
    <property type="protein sequence ID" value="MEE3849577.1"/>
    <property type="molecule type" value="Genomic_DNA"/>
</dbReference>
<comment type="caution">
    <text evidence="2">The sequence shown here is derived from an EMBL/GenBank/DDBJ whole genome shotgun (WGS) entry which is preliminary data.</text>
</comment>
<feature type="compositionally biased region" description="Basic and acidic residues" evidence="1">
    <location>
        <begin position="1"/>
        <end position="12"/>
    </location>
</feature>
<name>A0ABU7M9A9_9ACTN</name>
<organism evidence="2 3">
    <name type="scientific">Gordonia sesuvii</name>
    <dbReference type="NCBI Taxonomy" id="3116777"/>
    <lineage>
        <taxon>Bacteria</taxon>
        <taxon>Bacillati</taxon>
        <taxon>Actinomycetota</taxon>
        <taxon>Actinomycetes</taxon>
        <taxon>Mycobacteriales</taxon>
        <taxon>Gordoniaceae</taxon>
        <taxon>Gordonia</taxon>
    </lineage>
</organism>
<dbReference type="RefSeq" id="WP_330431205.1">
    <property type="nucleotide sequence ID" value="NZ_JAZDUF010000001.1"/>
</dbReference>
<feature type="region of interest" description="Disordered" evidence="1">
    <location>
        <begin position="1"/>
        <end position="25"/>
    </location>
</feature>
<sequence length="70" mass="8237">MTKNEALREVDSHLSSLSSAAHSKLSMPEVKIRRRQLHVWRARIDSTHDGDRILDEIIDEIYESDPIRRR</sequence>